<dbReference type="PANTHER" id="PTHR42743">
    <property type="entry name" value="AMINO-ACID AMINOTRANSFERASE"/>
    <property type="match status" value="1"/>
</dbReference>
<dbReference type="GO" id="GO:0008652">
    <property type="term" value="P:amino acid biosynthetic process"/>
    <property type="evidence" value="ECO:0007669"/>
    <property type="project" value="UniProtKB-ARBA"/>
</dbReference>
<dbReference type="Proteomes" id="UP000056905">
    <property type="component" value="Chromosome"/>
</dbReference>
<dbReference type="GO" id="GO:0009082">
    <property type="term" value="P:branched-chain amino acid biosynthetic process"/>
    <property type="evidence" value="ECO:0007669"/>
    <property type="project" value="UniProtKB-KW"/>
</dbReference>
<gene>
    <name evidence="14" type="ORF">AQ619_08825</name>
</gene>
<comment type="function">
    <text evidence="2">Acts on leucine, isoleucine and valine.</text>
</comment>
<comment type="similarity">
    <text evidence="6">Belongs to the class-IV pyridoxal-phosphate-dependent aminotransferase family.</text>
</comment>
<reference evidence="14 15" key="1">
    <citation type="submission" date="2015-10" db="EMBL/GenBank/DDBJ databases">
        <title>Conservation of the essential genome among Caulobacter and Brevundimonas species.</title>
        <authorList>
            <person name="Scott D."/>
            <person name="Ely B."/>
        </authorList>
    </citation>
    <scope>NUCLEOTIDE SEQUENCE [LARGE SCALE GENOMIC DNA]</scope>
    <source>
        <strain evidence="14 15">CB4</strain>
    </source>
</reference>
<comment type="pathway">
    <text evidence="5">Amino-acid biosynthesis; L-leucine biosynthesis; L-leucine from 3-methyl-2-oxobutanoate: step 4/4.</text>
</comment>
<protein>
    <recommendedName>
        <fullName evidence="8">Probable branched-chain-amino-acid aminotransferase</fullName>
        <ecNumber evidence="7">2.6.1.42</ecNumber>
    </recommendedName>
</protein>
<dbReference type="SUPFAM" id="SSF56752">
    <property type="entry name" value="D-aminoacid aminotransferase-like PLP-dependent enzymes"/>
    <property type="match status" value="1"/>
</dbReference>
<comment type="catalytic activity">
    <reaction evidence="12">
        <text>L-isoleucine + 2-oxoglutarate = (S)-3-methyl-2-oxopentanoate + L-glutamate</text>
        <dbReference type="Rhea" id="RHEA:24801"/>
        <dbReference type="ChEBI" id="CHEBI:16810"/>
        <dbReference type="ChEBI" id="CHEBI:29985"/>
        <dbReference type="ChEBI" id="CHEBI:35146"/>
        <dbReference type="ChEBI" id="CHEBI:58045"/>
        <dbReference type="EC" id="2.6.1.42"/>
    </reaction>
</comment>
<dbReference type="STRING" id="69395.AQ619_08825"/>
<comment type="catalytic activity">
    <reaction evidence="11">
        <text>L-valine + 2-oxoglutarate = 3-methyl-2-oxobutanoate + L-glutamate</text>
        <dbReference type="Rhea" id="RHEA:24813"/>
        <dbReference type="ChEBI" id="CHEBI:11851"/>
        <dbReference type="ChEBI" id="CHEBI:16810"/>
        <dbReference type="ChEBI" id="CHEBI:29985"/>
        <dbReference type="ChEBI" id="CHEBI:57762"/>
        <dbReference type="EC" id="2.6.1.42"/>
    </reaction>
</comment>
<keyword evidence="15" id="KW-1185">Reference proteome</keyword>
<dbReference type="GO" id="GO:0052654">
    <property type="term" value="F:L-leucine-2-oxoglutarate transaminase activity"/>
    <property type="evidence" value="ECO:0007669"/>
    <property type="project" value="RHEA"/>
</dbReference>
<name>A0A0P0NZ49_9CAUL</name>
<evidence type="ECO:0000313" key="15">
    <source>
        <dbReference type="Proteomes" id="UP000056905"/>
    </source>
</evidence>
<comment type="pathway">
    <text evidence="4">Amino-acid biosynthesis; L-valine biosynthesis; L-valine from pyruvate: step 4/4.</text>
</comment>
<evidence type="ECO:0000313" key="14">
    <source>
        <dbReference type="EMBL" id="ALL13444.1"/>
    </source>
</evidence>
<evidence type="ECO:0000256" key="6">
    <source>
        <dbReference type="ARBA" id="ARBA00009320"/>
    </source>
</evidence>
<evidence type="ECO:0000256" key="3">
    <source>
        <dbReference type="ARBA" id="ARBA00004824"/>
    </source>
</evidence>
<evidence type="ECO:0000256" key="8">
    <source>
        <dbReference type="ARBA" id="ARBA00014472"/>
    </source>
</evidence>
<evidence type="ECO:0000256" key="11">
    <source>
        <dbReference type="ARBA" id="ARBA00048212"/>
    </source>
</evidence>
<keyword evidence="10" id="KW-0100">Branched-chain amino acid biosynthesis</keyword>
<dbReference type="AlphaFoldDB" id="A0A0P0NZ49"/>
<keyword evidence="14" id="KW-0808">Transferase</keyword>
<dbReference type="OrthoDB" id="9805628at2"/>
<dbReference type="FunFam" id="3.20.10.10:FF:000002">
    <property type="entry name" value="D-alanine aminotransferase"/>
    <property type="match status" value="1"/>
</dbReference>
<evidence type="ECO:0000256" key="1">
    <source>
        <dbReference type="ARBA" id="ARBA00001933"/>
    </source>
</evidence>
<comment type="catalytic activity">
    <reaction evidence="13">
        <text>L-leucine + 2-oxoglutarate = 4-methyl-2-oxopentanoate + L-glutamate</text>
        <dbReference type="Rhea" id="RHEA:18321"/>
        <dbReference type="ChEBI" id="CHEBI:16810"/>
        <dbReference type="ChEBI" id="CHEBI:17865"/>
        <dbReference type="ChEBI" id="CHEBI:29985"/>
        <dbReference type="ChEBI" id="CHEBI:57427"/>
        <dbReference type="EC" id="2.6.1.42"/>
    </reaction>
</comment>
<accession>A0A0P0NZ49</accession>
<dbReference type="CDD" id="cd01558">
    <property type="entry name" value="D-AAT_like"/>
    <property type="match status" value="1"/>
</dbReference>
<keyword evidence="9" id="KW-0663">Pyridoxal phosphate</keyword>
<dbReference type="NCBIfam" id="NF005209">
    <property type="entry name" value="PRK06680.1"/>
    <property type="match status" value="1"/>
</dbReference>
<dbReference type="PANTHER" id="PTHR42743:SF11">
    <property type="entry name" value="AMINODEOXYCHORISMATE LYASE"/>
    <property type="match status" value="1"/>
</dbReference>
<dbReference type="InterPro" id="IPR036038">
    <property type="entry name" value="Aminotransferase-like"/>
</dbReference>
<sequence length="287" mass="31326">MSRFAYVNGRFVRHGDAVVHIEDRGYQLADGVYEVWAIFDGKLADAEGHFARLWRSLDSLRIAHPMGQAALTCVLREAIRRNMVRDGLVYLQVTRGVARRDHAFPNPAVPPSVVVTAKSTDRALAERKAEQGGAVVSVPENRWGRCDIKSIGLLPNALAKQAARERGAIEAWFVDDLGLVTEGASSNAWIIDAEGHLRTRDTNANILRGVTRSTLFEVIRDAGLPINEKPFTIAEAQSAREAFITGAGTLVLPIVSIDGTKVGDGSPGPVATRLRRLYIERARAKAI</sequence>
<evidence type="ECO:0000256" key="5">
    <source>
        <dbReference type="ARBA" id="ARBA00005072"/>
    </source>
</evidence>
<keyword evidence="10" id="KW-0028">Amino-acid biosynthesis</keyword>
<evidence type="ECO:0000256" key="10">
    <source>
        <dbReference type="ARBA" id="ARBA00023304"/>
    </source>
</evidence>
<dbReference type="EC" id="2.6.1.42" evidence="7"/>
<evidence type="ECO:0000256" key="12">
    <source>
        <dbReference type="ARBA" id="ARBA00048798"/>
    </source>
</evidence>
<dbReference type="InterPro" id="IPR050571">
    <property type="entry name" value="Class-IV_PLP-Dep_Aminotrnsfr"/>
</dbReference>
<dbReference type="InterPro" id="IPR043132">
    <property type="entry name" value="BCAT-like_C"/>
</dbReference>
<dbReference type="InterPro" id="IPR043131">
    <property type="entry name" value="BCAT-like_N"/>
</dbReference>
<dbReference type="RefSeq" id="WP_062146459.1">
    <property type="nucleotide sequence ID" value="NZ_CP013002.1"/>
</dbReference>
<evidence type="ECO:0000256" key="2">
    <source>
        <dbReference type="ARBA" id="ARBA00003109"/>
    </source>
</evidence>
<evidence type="ECO:0000256" key="7">
    <source>
        <dbReference type="ARBA" id="ARBA00013053"/>
    </source>
</evidence>
<dbReference type="EMBL" id="CP013002">
    <property type="protein sequence ID" value="ALL13444.1"/>
    <property type="molecule type" value="Genomic_DNA"/>
</dbReference>
<comment type="cofactor">
    <cofactor evidence="1">
        <name>pyridoxal 5'-phosphate</name>
        <dbReference type="ChEBI" id="CHEBI:597326"/>
    </cofactor>
</comment>
<evidence type="ECO:0000256" key="9">
    <source>
        <dbReference type="ARBA" id="ARBA00022898"/>
    </source>
</evidence>
<evidence type="ECO:0000256" key="4">
    <source>
        <dbReference type="ARBA" id="ARBA00004931"/>
    </source>
</evidence>
<dbReference type="Pfam" id="PF01063">
    <property type="entry name" value="Aminotran_4"/>
    <property type="match status" value="1"/>
</dbReference>
<dbReference type="GO" id="GO:0052655">
    <property type="term" value="F:L-valine-2-oxoglutarate transaminase activity"/>
    <property type="evidence" value="ECO:0007669"/>
    <property type="project" value="RHEA"/>
</dbReference>
<keyword evidence="14" id="KW-0032">Aminotransferase</keyword>
<comment type="pathway">
    <text evidence="3">Amino-acid biosynthesis; L-isoleucine biosynthesis; L-isoleucine from 2-oxobutanoate: step 4/4.</text>
</comment>
<dbReference type="KEGG" id="chq:AQ619_08825"/>
<dbReference type="Gene3D" id="3.20.10.10">
    <property type="entry name" value="D-amino Acid Aminotransferase, subunit A, domain 2"/>
    <property type="match status" value="1"/>
</dbReference>
<proteinExistence type="inferred from homology"/>
<dbReference type="GO" id="GO:0005829">
    <property type="term" value="C:cytosol"/>
    <property type="evidence" value="ECO:0007669"/>
    <property type="project" value="TreeGrafter"/>
</dbReference>
<dbReference type="Gene3D" id="3.30.470.10">
    <property type="match status" value="1"/>
</dbReference>
<organism evidence="14 15">
    <name type="scientific">Caulobacter henricii</name>
    <dbReference type="NCBI Taxonomy" id="69395"/>
    <lineage>
        <taxon>Bacteria</taxon>
        <taxon>Pseudomonadati</taxon>
        <taxon>Pseudomonadota</taxon>
        <taxon>Alphaproteobacteria</taxon>
        <taxon>Caulobacterales</taxon>
        <taxon>Caulobacteraceae</taxon>
        <taxon>Caulobacter</taxon>
    </lineage>
</organism>
<dbReference type="GO" id="GO:0052656">
    <property type="term" value="F:L-isoleucine-2-oxoglutarate transaminase activity"/>
    <property type="evidence" value="ECO:0007669"/>
    <property type="project" value="RHEA"/>
</dbReference>
<dbReference type="InterPro" id="IPR001544">
    <property type="entry name" value="Aminotrans_IV"/>
</dbReference>
<evidence type="ECO:0000256" key="13">
    <source>
        <dbReference type="ARBA" id="ARBA00049229"/>
    </source>
</evidence>